<dbReference type="AlphaFoldDB" id="A0AAV7KNF6"/>
<evidence type="ECO:0000313" key="2">
    <source>
        <dbReference type="EMBL" id="KAJ1080017.1"/>
    </source>
</evidence>
<comment type="caution">
    <text evidence="2">The sequence shown here is derived from an EMBL/GenBank/DDBJ whole genome shotgun (WGS) entry which is preliminary data.</text>
</comment>
<reference evidence="2" key="1">
    <citation type="journal article" date="2022" name="bioRxiv">
        <title>Sequencing and chromosome-scale assembly of the giantPleurodeles waltlgenome.</title>
        <authorList>
            <person name="Brown T."/>
            <person name="Elewa A."/>
            <person name="Iarovenko S."/>
            <person name="Subramanian E."/>
            <person name="Araus A.J."/>
            <person name="Petzold A."/>
            <person name="Susuki M."/>
            <person name="Suzuki K.-i.T."/>
            <person name="Hayashi T."/>
            <person name="Toyoda A."/>
            <person name="Oliveira C."/>
            <person name="Osipova E."/>
            <person name="Leigh N.D."/>
            <person name="Simon A."/>
            <person name="Yun M.H."/>
        </authorList>
    </citation>
    <scope>NUCLEOTIDE SEQUENCE</scope>
    <source>
        <strain evidence="2">20211129_DDA</strain>
        <tissue evidence="2">Liver</tissue>
    </source>
</reference>
<proteinExistence type="predicted"/>
<protein>
    <submittedName>
        <fullName evidence="2">Uncharacterized protein</fullName>
    </submittedName>
</protein>
<feature type="compositionally biased region" description="Polar residues" evidence="1">
    <location>
        <begin position="165"/>
        <end position="174"/>
    </location>
</feature>
<organism evidence="2 3">
    <name type="scientific">Pleurodeles waltl</name>
    <name type="common">Iberian ribbed newt</name>
    <dbReference type="NCBI Taxonomy" id="8319"/>
    <lineage>
        <taxon>Eukaryota</taxon>
        <taxon>Metazoa</taxon>
        <taxon>Chordata</taxon>
        <taxon>Craniata</taxon>
        <taxon>Vertebrata</taxon>
        <taxon>Euteleostomi</taxon>
        <taxon>Amphibia</taxon>
        <taxon>Batrachia</taxon>
        <taxon>Caudata</taxon>
        <taxon>Salamandroidea</taxon>
        <taxon>Salamandridae</taxon>
        <taxon>Pleurodelinae</taxon>
        <taxon>Pleurodeles</taxon>
    </lineage>
</organism>
<dbReference type="Proteomes" id="UP001066276">
    <property type="component" value="Chromosome 12"/>
</dbReference>
<dbReference type="EMBL" id="JANPWB010000016">
    <property type="protein sequence ID" value="KAJ1080017.1"/>
    <property type="molecule type" value="Genomic_DNA"/>
</dbReference>
<keyword evidence="3" id="KW-1185">Reference proteome</keyword>
<gene>
    <name evidence="2" type="ORF">NDU88_000239</name>
</gene>
<evidence type="ECO:0000256" key="1">
    <source>
        <dbReference type="SAM" id="MobiDB-lite"/>
    </source>
</evidence>
<accession>A0AAV7KNF6</accession>
<sequence>MPLQSLSVPAFRQVNEGLARLHAPPGWRPASNAPADFSFRLPPVFRQPVYSSLGVPGQLAAQLLSTTPPLVSAGAGPRQSQQYRARKPGPPASTHPKALRAPPPLIWCGRQPQRRLSPGPDSWAARHLSRALRWARACRSMQLPRPQIPRARSLLQRGPGGHNQGLRQSGTPQRRSAPVIGAPLAARTLDAAG</sequence>
<feature type="region of interest" description="Disordered" evidence="1">
    <location>
        <begin position="70"/>
        <end position="106"/>
    </location>
</feature>
<name>A0AAV7KNF6_PLEWA</name>
<evidence type="ECO:0000313" key="3">
    <source>
        <dbReference type="Proteomes" id="UP001066276"/>
    </source>
</evidence>
<feature type="region of interest" description="Disordered" evidence="1">
    <location>
        <begin position="150"/>
        <end position="193"/>
    </location>
</feature>